<feature type="transmembrane region" description="Helical" evidence="6">
    <location>
        <begin position="147"/>
        <end position="166"/>
    </location>
</feature>
<dbReference type="PROSITE" id="PS50850">
    <property type="entry name" value="MFS"/>
    <property type="match status" value="1"/>
</dbReference>
<feature type="transmembrane region" description="Helical" evidence="6">
    <location>
        <begin position="337"/>
        <end position="357"/>
    </location>
</feature>
<feature type="transmembrane region" description="Helical" evidence="6">
    <location>
        <begin position="15"/>
        <end position="32"/>
    </location>
</feature>
<dbReference type="Proteomes" id="UP001202052">
    <property type="component" value="Unassembled WGS sequence"/>
</dbReference>
<comment type="caution">
    <text evidence="8">The sequence shown here is derived from an EMBL/GenBank/DDBJ whole genome shotgun (WGS) entry which is preliminary data.</text>
</comment>
<evidence type="ECO:0000256" key="4">
    <source>
        <dbReference type="ARBA" id="ARBA00022989"/>
    </source>
</evidence>
<dbReference type="PANTHER" id="PTHR43791">
    <property type="entry name" value="PERMEASE-RELATED"/>
    <property type="match status" value="1"/>
</dbReference>
<feature type="transmembrane region" description="Helical" evidence="6">
    <location>
        <begin position="364"/>
        <end position="391"/>
    </location>
</feature>
<dbReference type="Gene3D" id="1.20.1250.20">
    <property type="entry name" value="MFS general substrate transporter like domains"/>
    <property type="match status" value="2"/>
</dbReference>
<dbReference type="Pfam" id="PF07690">
    <property type="entry name" value="MFS_1"/>
    <property type="match status" value="1"/>
</dbReference>
<feature type="transmembrane region" description="Helical" evidence="6">
    <location>
        <begin position="110"/>
        <end position="135"/>
    </location>
</feature>
<feature type="transmembrane region" description="Helical" evidence="6">
    <location>
        <begin position="84"/>
        <end position="104"/>
    </location>
</feature>
<reference evidence="8 9" key="1">
    <citation type="submission" date="2022-05" db="EMBL/GenBank/DDBJ databases">
        <title>Genome Resource of Streptomyces lavenduligriseus GA1-1, a Strain with Broad-Spectrum Antifungal Activity against Phytopathogenic Fungi.</title>
        <authorList>
            <person name="Qi D."/>
        </authorList>
    </citation>
    <scope>NUCLEOTIDE SEQUENCE [LARGE SCALE GENOMIC DNA]</scope>
    <source>
        <strain evidence="8 9">GA1-1</strain>
    </source>
</reference>
<dbReference type="SUPFAM" id="SSF103473">
    <property type="entry name" value="MFS general substrate transporter"/>
    <property type="match status" value="1"/>
</dbReference>
<keyword evidence="5 6" id="KW-0472">Membrane</keyword>
<proteinExistence type="predicted"/>
<dbReference type="RefSeq" id="WP_051816044.1">
    <property type="nucleotide sequence ID" value="NZ_JAMCCK010000006.1"/>
</dbReference>
<evidence type="ECO:0000313" key="9">
    <source>
        <dbReference type="Proteomes" id="UP001202052"/>
    </source>
</evidence>
<keyword evidence="4 6" id="KW-1133">Transmembrane helix</keyword>
<evidence type="ECO:0000256" key="1">
    <source>
        <dbReference type="ARBA" id="ARBA00004651"/>
    </source>
</evidence>
<keyword evidence="2" id="KW-0813">Transport</keyword>
<evidence type="ECO:0000256" key="6">
    <source>
        <dbReference type="SAM" id="Phobius"/>
    </source>
</evidence>
<name>A0ABT0NMD1_9ACTN</name>
<feature type="transmembrane region" description="Helical" evidence="6">
    <location>
        <begin position="403"/>
        <end position="420"/>
    </location>
</feature>
<dbReference type="InterPro" id="IPR011701">
    <property type="entry name" value="MFS"/>
</dbReference>
<evidence type="ECO:0000313" key="8">
    <source>
        <dbReference type="EMBL" id="MCL3992614.1"/>
    </source>
</evidence>
<feature type="transmembrane region" description="Helical" evidence="6">
    <location>
        <begin position="245"/>
        <end position="270"/>
    </location>
</feature>
<accession>A0ABT0NMD1</accession>
<dbReference type="CDD" id="cd17319">
    <property type="entry name" value="MFS_ExuT_GudP_like"/>
    <property type="match status" value="1"/>
</dbReference>
<feature type="transmembrane region" description="Helical" evidence="6">
    <location>
        <begin position="178"/>
        <end position="199"/>
    </location>
</feature>
<evidence type="ECO:0000256" key="5">
    <source>
        <dbReference type="ARBA" id="ARBA00023136"/>
    </source>
</evidence>
<feature type="domain" description="Major facilitator superfamily (MFS) profile" evidence="7">
    <location>
        <begin position="19"/>
        <end position="427"/>
    </location>
</feature>
<sequence>MDESRAVGESALRKAGRRLIPVMVLCYFFAYLDRTNLSVASLTMNESIGLSASAYGLGAGLLFLGYVSLEVPSNLMLHKVGARIWMCRIMVTWGVVASAGALIQGEKSFYLLRLLLGLAEAGFFPGMILYLTYWFPAAQRARVTAQFMIAVPLSSALGSPLSGLLLKLHGLAGLQGWQWLFVIEGLPSVVLGVMLLWLLPDRPAAASWLTPGERTWITSTLAAEESAVRRGREMTVRQSLGDKRVLGLSVVYFALAFGLYGLGFWMPQIIKKSLDIQSDLRVSLLTALPYALGAAAMVIWGRRCDRGGQTPGYTALPMVLGGVVLAGSALLTESPWLGYGGLCVCSIGIMAAFPAFWSLPSGILAGVAAASGIAVINTLGNVAGFVGSYWMGWMTDLFGDSRWALVTVGAVMSGGGLLVLKVGSGLRHQSDPKLLTGQLS</sequence>
<protein>
    <submittedName>
        <fullName evidence="8">MFS transporter</fullName>
    </submittedName>
</protein>
<organism evidence="8 9">
    <name type="scientific">Streptomyces lavenduligriseus</name>
    <dbReference type="NCBI Taxonomy" id="67315"/>
    <lineage>
        <taxon>Bacteria</taxon>
        <taxon>Bacillati</taxon>
        <taxon>Actinomycetota</taxon>
        <taxon>Actinomycetes</taxon>
        <taxon>Kitasatosporales</taxon>
        <taxon>Streptomycetaceae</taxon>
        <taxon>Streptomyces</taxon>
    </lineage>
</organism>
<evidence type="ECO:0000256" key="3">
    <source>
        <dbReference type="ARBA" id="ARBA00022692"/>
    </source>
</evidence>
<evidence type="ECO:0000259" key="7">
    <source>
        <dbReference type="PROSITE" id="PS50850"/>
    </source>
</evidence>
<feature type="transmembrane region" description="Helical" evidence="6">
    <location>
        <begin position="52"/>
        <end position="72"/>
    </location>
</feature>
<dbReference type="EMBL" id="JAMCCK010000006">
    <property type="protein sequence ID" value="MCL3992614.1"/>
    <property type="molecule type" value="Genomic_DNA"/>
</dbReference>
<gene>
    <name evidence="8" type="ORF">M4438_03555</name>
</gene>
<feature type="transmembrane region" description="Helical" evidence="6">
    <location>
        <begin position="313"/>
        <end position="331"/>
    </location>
</feature>
<dbReference type="PANTHER" id="PTHR43791:SF36">
    <property type="entry name" value="TRANSPORTER, PUTATIVE (AFU_ORTHOLOGUE AFUA_6G08340)-RELATED"/>
    <property type="match status" value="1"/>
</dbReference>
<dbReference type="InterPro" id="IPR020846">
    <property type="entry name" value="MFS_dom"/>
</dbReference>
<dbReference type="InterPro" id="IPR036259">
    <property type="entry name" value="MFS_trans_sf"/>
</dbReference>
<evidence type="ECO:0000256" key="2">
    <source>
        <dbReference type="ARBA" id="ARBA00022448"/>
    </source>
</evidence>
<keyword evidence="9" id="KW-1185">Reference proteome</keyword>
<feature type="transmembrane region" description="Helical" evidence="6">
    <location>
        <begin position="282"/>
        <end position="301"/>
    </location>
</feature>
<keyword evidence="3 6" id="KW-0812">Transmembrane</keyword>
<comment type="subcellular location">
    <subcellularLocation>
        <location evidence="1">Cell membrane</location>
        <topology evidence="1">Multi-pass membrane protein</topology>
    </subcellularLocation>
</comment>